<dbReference type="Proteomes" id="UP000318297">
    <property type="component" value="Unassembled WGS sequence"/>
</dbReference>
<dbReference type="EMBL" id="VIVQ01000005">
    <property type="protein sequence ID" value="TWE07414.1"/>
    <property type="molecule type" value="Genomic_DNA"/>
</dbReference>
<keyword evidence="2" id="KW-1185">Reference proteome</keyword>
<accession>A0A561DVP4</accession>
<protein>
    <submittedName>
        <fullName evidence="1">Uncharacterized protein</fullName>
    </submittedName>
</protein>
<comment type="caution">
    <text evidence="1">The sequence shown here is derived from an EMBL/GenBank/DDBJ whole genome shotgun (WGS) entry which is preliminary data.</text>
</comment>
<evidence type="ECO:0000313" key="2">
    <source>
        <dbReference type="Proteomes" id="UP000318297"/>
    </source>
</evidence>
<name>A0A561DVP4_9MICO</name>
<gene>
    <name evidence="1" type="ORF">BKA23_3431</name>
</gene>
<organism evidence="1 2">
    <name type="scientific">Rudaeicoccus suwonensis</name>
    <dbReference type="NCBI Taxonomy" id="657409"/>
    <lineage>
        <taxon>Bacteria</taxon>
        <taxon>Bacillati</taxon>
        <taxon>Actinomycetota</taxon>
        <taxon>Actinomycetes</taxon>
        <taxon>Micrococcales</taxon>
        <taxon>Dermacoccaceae</taxon>
        <taxon>Rudaeicoccus</taxon>
    </lineage>
</organism>
<dbReference type="AlphaFoldDB" id="A0A561DVP4"/>
<evidence type="ECO:0000313" key="1">
    <source>
        <dbReference type="EMBL" id="TWE07414.1"/>
    </source>
</evidence>
<reference evidence="1 2" key="1">
    <citation type="submission" date="2019-06" db="EMBL/GenBank/DDBJ databases">
        <title>Sequencing the genomes of 1000 actinobacteria strains.</title>
        <authorList>
            <person name="Klenk H.-P."/>
        </authorList>
    </citation>
    <scope>NUCLEOTIDE SEQUENCE [LARGE SCALE GENOMIC DNA]</scope>
    <source>
        <strain evidence="1 2">DSM 19560</strain>
    </source>
</reference>
<sequence length="80" mass="8863">MNFLPRVSHNRINAGYCWPHWLLTCSNCPRAASALGAVYTERSCLAIWPEYLGEVRQKLLRIKWMTQTPAVNLGGCGGGG</sequence>
<proteinExistence type="predicted"/>